<reference evidence="1 2" key="1">
    <citation type="submission" date="2021-06" db="EMBL/GenBank/DDBJ databases">
        <title>Caerostris darwini draft genome.</title>
        <authorList>
            <person name="Kono N."/>
            <person name="Arakawa K."/>
        </authorList>
    </citation>
    <scope>NUCLEOTIDE SEQUENCE [LARGE SCALE GENOMIC DNA]</scope>
</reference>
<comment type="caution">
    <text evidence="1">The sequence shown here is derived from an EMBL/GenBank/DDBJ whole genome shotgun (WGS) entry which is preliminary data.</text>
</comment>
<dbReference type="PANTHER" id="PTHR45786:SF74">
    <property type="entry name" value="ATP-DEPENDENT DNA HELICASE"/>
    <property type="match status" value="1"/>
</dbReference>
<keyword evidence="1" id="KW-0347">Helicase</keyword>
<dbReference type="EMBL" id="BPLQ01003460">
    <property type="protein sequence ID" value="GIY00650.1"/>
    <property type="molecule type" value="Genomic_DNA"/>
</dbReference>
<keyword evidence="1" id="KW-0378">Hydrolase</keyword>
<gene>
    <name evidence="1" type="primary">AVEN_98659_1</name>
    <name evidence="1" type="ORF">CDAR_457511</name>
</gene>
<protein>
    <submittedName>
        <fullName evidence="1">ATP-dependent DNA helicase</fullName>
    </submittedName>
</protein>
<evidence type="ECO:0000313" key="1">
    <source>
        <dbReference type="EMBL" id="GIY00650.1"/>
    </source>
</evidence>
<name>A0AAV4PXZ9_9ARAC</name>
<keyword evidence="1" id="KW-0067">ATP-binding</keyword>
<dbReference type="GO" id="GO:0004386">
    <property type="term" value="F:helicase activity"/>
    <property type="evidence" value="ECO:0007669"/>
    <property type="project" value="UniProtKB-KW"/>
</dbReference>
<accession>A0AAV4PXZ9</accession>
<sequence length="93" mass="11150">MVGDRTASRQIVIRRRDNNLQFIADTHRSYDTLKYPLIFWKEQDGYLYFINIKQLDPVTGAETNKNVSSKDYYAYRLMIRRGQDNVLLRCREL</sequence>
<keyword evidence="2" id="KW-1185">Reference proteome</keyword>
<organism evidence="1 2">
    <name type="scientific">Caerostris darwini</name>
    <dbReference type="NCBI Taxonomy" id="1538125"/>
    <lineage>
        <taxon>Eukaryota</taxon>
        <taxon>Metazoa</taxon>
        <taxon>Ecdysozoa</taxon>
        <taxon>Arthropoda</taxon>
        <taxon>Chelicerata</taxon>
        <taxon>Arachnida</taxon>
        <taxon>Araneae</taxon>
        <taxon>Araneomorphae</taxon>
        <taxon>Entelegynae</taxon>
        <taxon>Araneoidea</taxon>
        <taxon>Araneidae</taxon>
        <taxon>Caerostris</taxon>
    </lineage>
</organism>
<proteinExistence type="predicted"/>
<keyword evidence="1" id="KW-0547">Nucleotide-binding</keyword>
<dbReference type="AlphaFoldDB" id="A0AAV4PXZ9"/>
<dbReference type="Proteomes" id="UP001054837">
    <property type="component" value="Unassembled WGS sequence"/>
</dbReference>
<evidence type="ECO:0000313" key="2">
    <source>
        <dbReference type="Proteomes" id="UP001054837"/>
    </source>
</evidence>
<dbReference type="PANTHER" id="PTHR45786">
    <property type="entry name" value="DNA BINDING PROTEIN-LIKE"/>
    <property type="match status" value="1"/>
</dbReference>